<evidence type="ECO:0000313" key="2">
    <source>
        <dbReference type="WBParaSite" id="PS1159_v2.g17102.t1"/>
    </source>
</evidence>
<reference evidence="2" key="1">
    <citation type="submission" date="2022-11" db="UniProtKB">
        <authorList>
            <consortium name="WormBaseParasite"/>
        </authorList>
    </citation>
    <scope>IDENTIFICATION</scope>
</reference>
<organism evidence="1 2">
    <name type="scientific">Panagrolaimus sp. PS1159</name>
    <dbReference type="NCBI Taxonomy" id="55785"/>
    <lineage>
        <taxon>Eukaryota</taxon>
        <taxon>Metazoa</taxon>
        <taxon>Ecdysozoa</taxon>
        <taxon>Nematoda</taxon>
        <taxon>Chromadorea</taxon>
        <taxon>Rhabditida</taxon>
        <taxon>Tylenchina</taxon>
        <taxon>Panagrolaimomorpha</taxon>
        <taxon>Panagrolaimoidea</taxon>
        <taxon>Panagrolaimidae</taxon>
        <taxon>Panagrolaimus</taxon>
    </lineage>
</organism>
<dbReference type="Proteomes" id="UP000887580">
    <property type="component" value="Unplaced"/>
</dbReference>
<dbReference type="WBParaSite" id="PS1159_v2.g17102.t1">
    <property type="protein sequence ID" value="PS1159_v2.g17102.t1"/>
    <property type="gene ID" value="PS1159_v2.g17102"/>
</dbReference>
<sequence>MNHSNQFAPEITQPSVHPTVSTTAPTFPPNAPQEEELNAAIGRIFENADKMSSSMQKQMNLNRKTVMDAHLQVLESIKTTFEECSVFMVLNSLTGAIVFPSDFTNSSTYGHPFTGERAQLLYQKLGSDFIGLSIYCDEFGTVNPLGQAAATNKIMACYFRVNNFVVELQDSHLIFLGFLAYSIDVKQDEFRELLKNLLVPQLSEIENGIQVPYKGETTVLPVILLNILGDNLGVHQMSSYTTYFAGDVSCRMCYATAEEIRANSRLIDCRIKTAENYDRLTNRNDCIGLEREGIKNYCIFNRLQNFHVVDAACVDMMHDLLEGHLKKLLVYVVRSLITDGITLEDINNAVTSFPYAGRLARNKPQKFFADHIRNGEIKLSSAKTILNTTLYLPLILKQANISINTENAWYRLYLYLLDIMDNLWMPELPKTRITALQTAIEMYLRQYIDLGGHMTVKSHLLLHYPTIIQRFGSLTNSWSMAFEAKHKDLKKYERNNCNHKDLTMTLAQRFQEQNVPIYEEMAKDDFLTTRKINKINYYFKKGEVCVYGTEERLINNRIQLFPKLGKITSILENEQRLEITILQVPGYSNTFHAYSVRDTEETTHCEINTLKVHRSVVRYGKYVRLPYAI</sequence>
<evidence type="ECO:0000313" key="1">
    <source>
        <dbReference type="Proteomes" id="UP000887580"/>
    </source>
</evidence>
<proteinExistence type="predicted"/>
<accession>A0AC35FFL4</accession>
<protein>
    <submittedName>
        <fullName evidence="2">Uncharacterized protein</fullName>
    </submittedName>
</protein>
<name>A0AC35FFL4_9BILA</name>